<gene>
    <name evidence="2" type="ORF">P2G67_05135</name>
</gene>
<protein>
    <submittedName>
        <fullName evidence="2">Glycosyltransferase</fullName>
        <ecNumber evidence="2">2.4.-.-</ecNumber>
    </submittedName>
</protein>
<evidence type="ECO:0000313" key="3">
    <source>
        <dbReference type="Proteomes" id="UP001215503"/>
    </source>
</evidence>
<sequence>MRQKKLSLVFIGLSLSSSWGNGHATNYRALLRALHARGHDLTFLERDQPWYAANRDLPQPDFCRLAFYRDLHELKRDHAPLIAQADAVVLGSYLAEGPEVARTVLESASGLVGFYDIDTPITLAKLASQDAEYLTAELVPYFDFYLSFTGGPLLKRLEAEYGARLATPFYCLVDSDSYQPVSKTPRWDLGYLGTFAADRQASLERLLLEPARRLPSHRFVVAGSLYPDDIDWPANVDRITHLPPGEHPRFFGSQRFTLNLTRAAMIEAGWSPSVRLFEAAACGCPIITDRWPGLEDILPPDRALLTAERSEDVVSILTQVSATRAKALAEDARRIVLTKHTSPKRADAFEEVLATAGIADRSRNSGAAKHALVTSK</sequence>
<dbReference type="GO" id="GO:0016757">
    <property type="term" value="F:glycosyltransferase activity"/>
    <property type="evidence" value="ECO:0007669"/>
    <property type="project" value="UniProtKB-KW"/>
</dbReference>
<keyword evidence="2" id="KW-0808">Transferase</keyword>
<dbReference type="Proteomes" id="UP001215503">
    <property type="component" value="Unassembled WGS sequence"/>
</dbReference>
<evidence type="ECO:0000313" key="2">
    <source>
        <dbReference type="EMBL" id="MDF2095353.1"/>
    </source>
</evidence>
<dbReference type="Pfam" id="PF13524">
    <property type="entry name" value="Glyco_trans_1_2"/>
    <property type="match status" value="1"/>
</dbReference>
<dbReference type="InterPro" id="IPR055259">
    <property type="entry name" value="YkvP/CgeB_Glyco_trans-like"/>
</dbReference>
<dbReference type="EMBL" id="JARHUD010000003">
    <property type="protein sequence ID" value="MDF2095353.1"/>
    <property type="molecule type" value="Genomic_DNA"/>
</dbReference>
<organism evidence="2 3">
    <name type="scientific">Aquibaculum arenosum</name>
    <dbReference type="NCBI Taxonomy" id="3032591"/>
    <lineage>
        <taxon>Bacteria</taxon>
        <taxon>Pseudomonadati</taxon>
        <taxon>Pseudomonadota</taxon>
        <taxon>Alphaproteobacteria</taxon>
        <taxon>Rhodospirillales</taxon>
        <taxon>Rhodovibrionaceae</taxon>
        <taxon>Aquibaculum</taxon>
    </lineage>
</organism>
<comment type="caution">
    <text evidence="2">The sequence shown here is derived from an EMBL/GenBank/DDBJ whole genome shotgun (WGS) entry which is preliminary data.</text>
</comment>
<feature type="domain" description="Spore protein YkvP/CgeB glycosyl transferase-like" evidence="1">
    <location>
        <begin position="200"/>
        <end position="350"/>
    </location>
</feature>
<keyword evidence="2" id="KW-0328">Glycosyltransferase</keyword>
<dbReference type="SUPFAM" id="SSF53756">
    <property type="entry name" value="UDP-Glycosyltransferase/glycogen phosphorylase"/>
    <property type="match status" value="1"/>
</dbReference>
<proteinExistence type="predicted"/>
<reference evidence="2 3" key="1">
    <citation type="submission" date="2023-03" db="EMBL/GenBank/DDBJ databases">
        <title>Fodinicurvata sp. CAU 1616 isolated from sea sendiment.</title>
        <authorList>
            <person name="Kim W."/>
        </authorList>
    </citation>
    <scope>NUCLEOTIDE SEQUENCE [LARGE SCALE GENOMIC DNA]</scope>
    <source>
        <strain evidence="2 3">CAU 1616</strain>
    </source>
</reference>
<evidence type="ECO:0000259" key="1">
    <source>
        <dbReference type="Pfam" id="PF13524"/>
    </source>
</evidence>
<dbReference type="EC" id="2.4.-.-" evidence="2"/>
<dbReference type="Gene3D" id="3.40.50.2000">
    <property type="entry name" value="Glycogen Phosphorylase B"/>
    <property type="match status" value="1"/>
</dbReference>
<keyword evidence="3" id="KW-1185">Reference proteome</keyword>
<dbReference type="RefSeq" id="WP_275820709.1">
    <property type="nucleotide sequence ID" value="NZ_JARHUD010000003.1"/>
</dbReference>
<name>A0ABT5YK99_9PROT</name>
<accession>A0ABT5YK99</accession>